<evidence type="ECO:0000313" key="2">
    <source>
        <dbReference type="EMBL" id="MBB6495465.1"/>
    </source>
</evidence>
<evidence type="ECO:0000313" key="3">
    <source>
        <dbReference type="EMBL" id="NEV14491.1"/>
    </source>
</evidence>
<proteinExistence type="predicted"/>
<comment type="caution">
    <text evidence="3">The sequence shown here is derived from an EMBL/GenBank/DDBJ whole genome shotgun (WGS) entry which is preliminary data.</text>
</comment>
<evidence type="ECO:0000256" key="1">
    <source>
        <dbReference type="SAM" id="SignalP"/>
    </source>
</evidence>
<gene>
    <name evidence="2" type="ORF">GGD45_005930</name>
    <name evidence="3" type="ORF">GXW80_26275</name>
</gene>
<dbReference type="Proteomes" id="UP000526625">
    <property type="component" value="Unassembled WGS sequence"/>
</dbReference>
<reference evidence="2 5" key="2">
    <citation type="submission" date="2020-08" db="EMBL/GenBank/DDBJ databases">
        <title>Genomic Encyclopedia of Type Strains, Phase IV (KMG-V): Genome sequencing to study the core and pangenomes of soil and plant-associated prokaryotes.</title>
        <authorList>
            <person name="Whitman W."/>
        </authorList>
    </citation>
    <scope>NUCLEOTIDE SEQUENCE [LARGE SCALE GENOMIC DNA]</scope>
    <source>
        <strain evidence="2 5">SEMIA 4059</strain>
    </source>
</reference>
<dbReference type="RefSeq" id="WP_015340487.1">
    <property type="nucleotide sequence ID" value="NZ_JAADZA010000045.1"/>
</dbReference>
<keyword evidence="5" id="KW-1185">Reference proteome</keyword>
<name>A0A6P1CDJ6_RHITR</name>
<evidence type="ECO:0000313" key="5">
    <source>
        <dbReference type="Proteomes" id="UP000526625"/>
    </source>
</evidence>
<dbReference type="Proteomes" id="UP000471190">
    <property type="component" value="Unassembled WGS sequence"/>
</dbReference>
<feature type="signal peptide" evidence="1">
    <location>
        <begin position="1"/>
        <end position="19"/>
    </location>
</feature>
<keyword evidence="1" id="KW-0732">Signal</keyword>
<organism evidence="3 4">
    <name type="scientific">Rhizobium tropici</name>
    <dbReference type="NCBI Taxonomy" id="398"/>
    <lineage>
        <taxon>Bacteria</taxon>
        <taxon>Pseudomonadati</taxon>
        <taxon>Pseudomonadota</taxon>
        <taxon>Alphaproteobacteria</taxon>
        <taxon>Hyphomicrobiales</taxon>
        <taxon>Rhizobiaceae</taxon>
        <taxon>Rhizobium/Agrobacterium group</taxon>
        <taxon>Rhizobium</taxon>
    </lineage>
</organism>
<dbReference type="EMBL" id="JAADZA010000045">
    <property type="protein sequence ID" value="NEV14491.1"/>
    <property type="molecule type" value="Genomic_DNA"/>
</dbReference>
<protein>
    <submittedName>
        <fullName evidence="3">Uncharacterized protein</fullName>
    </submittedName>
</protein>
<reference evidence="3 4" key="1">
    <citation type="submission" date="2020-02" db="EMBL/GenBank/DDBJ databases">
        <title>Draft genome sequence of Rhizobium tropici.</title>
        <authorList>
            <person name="Khayi S."/>
            <person name="Jemo M."/>
        </authorList>
    </citation>
    <scope>NUCLEOTIDE SEQUENCE [LARGE SCALE GENOMIC DNA]</scope>
    <source>
        <strain evidence="3 4">A12</strain>
    </source>
</reference>
<feature type="chain" id="PRO_5026753550" evidence="1">
    <location>
        <begin position="20"/>
        <end position="138"/>
    </location>
</feature>
<sequence>MRLGIAVAFLLLSTSTAFAEFMNGYSDWQGAADIVKYAYVEGLYDSFIGNITTEDQPWVIARRAGVEECALALKISPKMISDAVTMHYQTYNVDWAIRPSAIFGRVMQEVCITYINTARRSFGLADWKTPKGSFLSNE</sequence>
<dbReference type="EMBL" id="JACHBF010000030">
    <property type="protein sequence ID" value="MBB6495465.1"/>
    <property type="molecule type" value="Genomic_DNA"/>
</dbReference>
<accession>A0A6P1CDJ6</accession>
<dbReference type="AlphaFoldDB" id="A0A6P1CDJ6"/>
<evidence type="ECO:0000313" key="4">
    <source>
        <dbReference type="Proteomes" id="UP000471190"/>
    </source>
</evidence>